<evidence type="ECO:0008006" key="10">
    <source>
        <dbReference type="Google" id="ProtNLM"/>
    </source>
</evidence>
<dbReference type="Pfam" id="PF02826">
    <property type="entry name" value="2-Hacid_dh_C"/>
    <property type="match status" value="1"/>
</dbReference>
<proteinExistence type="inferred from homology"/>
<dbReference type="PANTHER" id="PTHR43761:SF1">
    <property type="entry name" value="D-ISOMER SPECIFIC 2-HYDROXYACID DEHYDROGENASE CATALYTIC DOMAIN-CONTAINING PROTEIN-RELATED"/>
    <property type="match status" value="1"/>
</dbReference>
<feature type="domain" description="D-isomer specific 2-hydroxyacid dehydrogenase catalytic" evidence="6">
    <location>
        <begin position="51"/>
        <end position="349"/>
    </location>
</feature>
<dbReference type="PROSITE" id="PS00671">
    <property type="entry name" value="D_2_HYDROXYACID_DH_3"/>
    <property type="match status" value="1"/>
</dbReference>
<comment type="similarity">
    <text evidence="1 4">Belongs to the D-isomer specific 2-hydroxyacid dehydrogenase family.</text>
</comment>
<dbReference type="CDD" id="cd12162">
    <property type="entry name" value="2-Hacid_dh_4"/>
    <property type="match status" value="1"/>
</dbReference>
<dbReference type="InterPro" id="IPR050418">
    <property type="entry name" value="D-iso_2-hydroxyacid_DH_PdxB"/>
</dbReference>
<dbReference type="FunFam" id="3.40.50.720:FF:000203">
    <property type="entry name" value="D-3-phosphoglycerate dehydrogenase (SerA)"/>
    <property type="match status" value="1"/>
</dbReference>
<feature type="compositionally biased region" description="Low complexity" evidence="5">
    <location>
        <begin position="1"/>
        <end position="14"/>
    </location>
</feature>
<feature type="region of interest" description="Disordered" evidence="5">
    <location>
        <begin position="1"/>
        <end position="20"/>
    </location>
</feature>
<evidence type="ECO:0000256" key="1">
    <source>
        <dbReference type="ARBA" id="ARBA00005854"/>
    </source>
</evidence>
<organism evidence="8 9">
    <name type="scientific">Kipferlia bialata</name>
    <dbReference type="NCBI Taxonomy" id="797122"/>
    <lineage>
        <taxon>Eukaryota</taxon>
        <taxon>Metamonada</taxon>
        <taxon>Carpediemonas-like organisms</taxon>
        <taxon>Kipferlia</taxon>
    </lineage>
</organism>
<dbReference type="PROSITE" id="PS00670">
    <property type="entry name" value="D_2_HYDROXYACID_DH_2"/>
    <property type="match status" value="1"/>
</dbReference>
<evidence type="ECO:0000259" key="6">
    <source>
        <dbReference type="Pfam" id="PF00389"/>
    </source>
</evidence>
<evidence type="ECO:0000256" key="4">
    <source>
        <dbReference type="RuleBase" id="RU003719"/>
    </source>
</evidence>
<keyword evidence="9" id="KW-1185">Reference proteome</keyword>
<dbReference type="InterPro" id="IPR006140">
    <property type="entry name" value="D-isomer_DH_NAD-bd"/>
</dbReference>
<dbReference type="SUPFAM" id="SSF52283">
    <property type="entry name" value="Formate/glycerate dehydrogenase catalytic domain-like"/>
    <property type="match status" value="1"/>
</dbReference>
<dbReference type="Proteomes" id="UP000265618">
    <property type="component" value="Unassembled WGS sequence"/>
</dbReference>
<protein>
    <recommendedName>
        <fullName evidence="10">Glycerate dehydrogenase</fullName>
    </recommendedName>
</protein>
<dbReference type="InterPro" id="IPR006139">
    <property type="entry name" value="D-isomer_2_OHA_DH_cat_dom"/>
</dbReference>
<dbReference type="SUPFAM" id="SSF51735">
    <property type="entry name" value="NAD(P)-binding Rossmann-fold domains"/>
    <property type="match status" value="1"/>
</dbReference>
<evidence type="ECO:0000256" key="5">
    <source>
        <dbReference type="SAM" id="MobiDB-lite"/>
    </source>
</evidence>
<keyword evidence="3" id="KW-0520">NAD</keyword>
<dbReference type="PANTHER" id="PTHR43761">
    <property type="entry name" value="D-ISOMER SPECIFIC 2-HYDROXYACID DEHYDROGENASE FAMILY PROTEIN (AFU_ORTHOLOGUE AFUA_1G13630)"/>
    <property type="match status" value="1"/>
</dbReference>
<evidence type="ECO:0000256" key="2">
    <source>
        <dbReference type="ARBA" id="ARBA00023002"/>
    </source>
</evidence>
<accession>A0A9K3CZY9</accession>
<keyword evidence="2 4" id="KW-0560">Oxidoreductase</keyword>
<sequence length="354" mass="36927">MSAETEAPMAAEPTNPTPLPRIVVLDGLPASAAKPGQTAPEGEPSWDSLCELGEVVFYDRTSPSELVSRMEGAAIALTNKVCFTADVIAQLPSLRYIGVTATGVNVVDVPAATAAGITVTNVPGYSSPSVAQHVFAMLLDLTNRVSLHSQSVHDGAWSKCPDFSYTLSPLQELAGKTILIVGMGSIGQKVAAIAHAFGMNVSAALQSSTERVNDLPEVARLNVLWGDIDSLLPEADVVSLNCPLTETTKGLINADRLTSMKKTALLLNTGRGPLIDESALAAALREGGIAGAGLDVMCQEPPQADNPLLSCPTCVITPHVAWASQEARARLVSVVIANVAAFVKGESLNVINKE</sequence>
<dbReference type="InterPro" id="IPR029753">
    <property type="entry name" value="D-isomer_DH_CS"/>
</dbReference>
<dbReference type="GO" id="GO:0016616">
    <property type="term" value="F:oxidoreductase activity, acting on the CH-OH group of donors, NAD or NADP as acceptor"/>
    <property type="evidence" value="ECO:0007669"/>
    <property type="project" value="InterPro"/>
</dbReference>
<evidence type="ECO:0000313" key="8">
    <source>
        <dbReference type="EMBL" id="GIQ85521.1"/>
    </source>
</evidence>
<gene>
    <name evidence="8" type="ORF">KIPB_007199</name>
</gene>
<reference evidence="8 9" key="1">
    <citation type="journal article" date="2018" name="PLoS ONE">
        <title>The draft genome of Kipferlia bialata reveals reductive genome evolution in fornicate parasites.</title>
        <authorList>
            <person name="Tanifuji G."/>
            <person name="Takabayashi S."/>
            <person name="Kume K."/>
            <person name="Takagi M."/>
            <person name="Nakayama T."/>
            <person name="Kamikawa R."/>
            <person name="Inagaki Y."/>
            <person name="Hashimoto T."/>
        </authorList>
    </citation>
    <scope>NUCLEOTIDE SEQUENCE [LARGE SCALE GENOMIC DNA]</scope>
    <source>
        <strain evidence="8">NY0173</strain>
    </source>
</reference>
<comment type="caution">
    <text evidence="8">The sequence shown here is derived from an EMBL/GenBank/DDBJ whole genome shotgun (WGS) entry which is preliminary data.</text>
</comment>
<dbReference type="Gene3D" id="3.40.50.720">
    <property type="entry name" value="NAD(P)-binding Rossmann-like Domain"/>
    <property type="match status" value="2"/>
</dbReference>
<dbReference type="GO" id="GO:0051287">
    <property type="term" value="F:NAD binding"/>
    <property type="evidence" value="ECO:0007669"/>
    <property type="project" value="InterPro"/>
</dbReference>
<dbReference type="EMBL" id="BDIP01001985">
    <property type="protein sequence ID" value="GIQ85521.1"/>
    <property type="molecule type" value="Genomic_DNA"/>
</dbReference>
<evidence type="ECO:0000256" key="3">
    <source>
        <dbReference type="ARBA" id="ARBA00023027"/>
    </source>
</evidence>
<name>A0A9K3CZY9_9EUKA</name>
<dbReference type="InterPro" id="IPR036291">
    <property type="entry name" value="NAD(P)-bd_dom_sf"/>
</dbReference>
<dbReference type="Pfam" id="PF00389">
    <property type="entry name" value="2-Hacid_dh"/>
    <property type="match status" value="1"/>
</dbReference>
<evidence type="ECO:0000259" key="7">
    <source>
        <dbReference type="Pfam" id="PF02826"/>
    </source>
</evidence>
<evidence type="ECO:0000313" key="9">
    <source>
        <dbReference type="Proteomes" id="UP000265618"/>
    </source>
</evidence>
<dbReference type="OrthoDB" id="298012at2759"/>
<dbReference type="AlphaFoldDB" id="A0A9K3CZY9"/>
<feature type="domain" description="D-isomer specific 2-hydroxyacid dehydrogenase NAD-binding" evidence="7">
    <location>
        <begin position="135"/>
        <end position="321"/>
    </location>
</feature>